<gene>
    <name evidence="2" type="ORF">MES5069_310005</name>
</gene>
<evidence type="ECO:0000313" key="3">
    <source>
        <dbReference type="Proteomes" id="UP001153050"/>
    </source>
</evidence>
<sequence>MISSFAMFPPHNSGPIDGQCENTGDASDRWLSESLYKTAKPTELGAVASHRARLDRLPFRIF</sequence>
<evidence type="ECO:0000256" key="1">
    <source>
        <dbReference type="SAM" id="MobiDB-lite"/>
    </source>
</evidence>
<dbReference type="Proteomes" id="UP001153050">
    <property type="component" value="Unassembled WGS sequence"/>
</dbReference>
<keyword evidence="3" id="KW-1185">Reference proteome</keyword>
<comment type="caution">
    <text evidence="2">The sequence shown here is derived from an EMBL/GenBank/DDBJ whole genome shotgun (WGS) entry which is preliminary data.</text>
</comment>
<organism evidence="2 3">
    <name type="scientific">Mesorhizobium escarrei</name>
    <dbReference type="NCBI Taxonomy" id="666018"/>
    <lineage>
        <taxon>Bacteria</taxon>
        <taxon>Pseudomonadati</taxon>
        <taxon>Pseudomonadota</taxon>
        <taxon>Alphaproteobacteria</taxon>
        <taxon>Hyphomicrobiales</taxon>
        <taxon>Phyllobacteriaceae</taxon>
        <taxon>Mesorhizobium</taxon>
    </lineage>
</organism>
<name>A0ABN8K1I6_9HYPH</name>
<dbReference type="EMBL" id="CAKXZT010000126">
    <property type="protein sequence ID" value="CAH2402269.1"/>
    <property type="molecule type" value="Genomic_DNA"/>
</dbReference>
<accession>A0ABN8K1I6</accession>
<feature type="region of interest" description="Disordered" evidence="1">
    <location>
        <begin position="1"/>
        <end position="24"/>
    </location>
</feature>
<reference evidence="2 3" key="1">
    <citation type="submission" date="2022-03" db="EMBL/GenBank/DDBJ databases">
        <authorList>
            <person name="Brunel B."/>
        </authorList>
    </citation>
    <scope>NUCLEOTIDE SEQUENCE [LARGE SCALE GENOMIC DNA]</scope>
    <source>
        <strain evidence="2">STM5069sample</strain>
    </source>
</reference>
<protein>
    <submittedName>
        <fullName evidence="2">Uncharacterized protein</fullName>
    </submittedName>
</protein>
<proteinExistence type="predicted"/>
<evidence type="ECO:0000313" key="2">
    <source>
        <dbReference type="EMBL" id="CAH2402269.1"/>
    </source>
</evidence>